<sequence>MITRGYSKVASNLKPFGLVNIRTFATPQSGPHVLSTQAPSNQTKANAIKHQAQRPGSALDKASELFFFTEILRAD</sequence>
<dbReference type="EMBL" id="SPRO01000001">
    <property type="protein sequence ID" value="TIC34636.1"/>
    <property type="molecule type" value="Genomic_DNA"/>
</dbReference>
<dbReference type="EMBL" id="SPRX01000001">
    <property type="protein sequence ID" value="TIC70213.1"/>
    <property type="molecule type" value="Genomic_DNA"/>
</dbReference>
<dbReference type="EMBL" id="SPRV01000002">
    <property type="protein sequence ID" value="TIC71715.1"/>
    <property type="molecule type" value="Genomic_DNA"/>
</dbReference>
<reference evidence="4 5" key="1">
    <citation type="submission" date="2019-03" db="EMBL/GenBank/DDBJ databases">
        <title>Sequencing 25 genomes of Wallemia mellicola.</title>
        <authorList>
            <person name="Gostincar C."/>
        </authorList>
    </citation>
    <scope>NUCLEOTIDE SEQUENCE [LARGE SCALE GENOMIC DNA]</scope>
    <source>
        <strain evidence="3 4">EXF-1277</strain>
        <strain evidence="2 6">EXF-757</strain>
        <strain evidence="1 5">EXF-8738</strain>
    </source>
</reference>
<evidence type="ECO:0000313" key="6">
    <source>
        <dbReference type="Proteomes" id="UP000310708"/>
    </source>
</evidence>
<protein>
    <submittedName>
        <fullName evidence="1">Uncharacterized protein</fullName>
    </submittedName>
</protein>
<dbReference type="Proteomes" id="UP000305362">
    <property type="component" value="Unassembled WGS sequence"/>
</dbReference>
<gene>
    <name evidence="2" type="ORF">E3Q01_00081</name>
    <name evidence="3" type="ORF">E3Q03_00369</name>
    <name evidence="1" type="ORF">E3Q10_00189</name>
</gene>
<accession>A0A4T0Q371</accession>
<evidence type="ECO:0000313" key="4">
    <source>
        <dbReference type="Proteomes" id="UP000305362"/>
    </source>
</evidence>
<evidence type="ECO:0000313" key="3">
    <source>
        <dbReference type="EMBL" id="TIC71715.1"/>
    </source>
</evidence>
<dbReference type="Proteomes" id="UP000310708">
    <property type="component" value="Unassembled WGS sequence"/>
</dbReference>
<evidence type="ECO:0000313" key="2">
    <source>
        <dbReference type="EMBL" id="TIC70213.1"/>
    </source>
</evidence>
<name>A0A4T0Q371_9BASI</name>
<dbReference type="AlphaFoldDB" id="A0A4T0Q371"/>
<dbReference type="Proteomes" id="UP000305647">
    <property type="component" value="Unassembled WGS sequence"/>
</dbReference>
<proteinExistence type="predicted"/>
<evidence type="ECO:0000313" key="5">
    <source>
        <dbReference type="Proteomes" id="UP000305647"/>
    </source>
</evidence>
<evidence type="ECO:0000313" key="1">
    <source>
        <dbReference type="EMBL" id="TIC34636.1"/>
    </source>
</evidence>
<organism evidence="1 5">
    <name type="scientific">Wallemia mellicola</name>
    <dbReference type="NCBI Taxonomy" id="1708541"/>
    <lineage>
        <taxon>Eukaryota</taxon>
        <taxon>Fungi</taxon>
        <taxon>Dikarya</taxon>
        <taxon>Basidiomycota</taxon>
        <taxon>Wallemiomycotina</taxon>
        <taxon>Wallemiomycetes</taxon>
        <taxon>Wallemiales</taxon>
        <taxon>Wallemiaceae</taxon>
        <taxon>Wallemia</taxon>
    </lineage>
</organism>
<comment type="caution">
    <text evidence="1">The sequence shown here is derived from an EMBL/GenBank/DDBJ whole genome shotgun (WGS) entry which is preliminary data.</text>
</comment>